<sequence length="73" mass="8559">MFCPPRLFLEKKKFYRGAPSSNVFLGYYREYILSLLQLLGVDMEDDAGMIKYQVNDIIDLERRIANASFFITL</sequence>
<dbReference type="EMBL" id="JOJR01000660">
    <property type="protein sequence ID" value="RCN35462.1"/>
    <property type="molecule type" value="Genomic_DNA"/>
</dbReference>
<evidence type="ECO:0000313" key="2">
    <source>
        <dbReference type="EMBL" id="RCN35462.1"/>
    </source>
</evidence>
<protein>
    <submittedName>
        <fullName evidence="2">Uncharacterized protein</fullName>
    </submittedName>
</protein>
<proteinExistence type="predicted"/>
<dbReference type="InterPro" id="IPR042089">
    <property type="entry name" value="Peptidase_M13_dom_2"/>
</dbReference>
<keyword evidence="3" id="KW-1185">Reference proteome</keyword>
<comment type="caution">
    <text evidence="2">The sequence shown here is derived from an EMBL/GenBank/DDBJ whole genome shotgun (WGS) entry which is preliminary data.</text>
</comment>
<accession>A0A368FTP5</accession>
<dbReference type="EMBL" id="JOJR01002342">
    <property type="protein sequence ID" value="RCN28749.1"/>
    <property type="molecule type" value="Genomic_DNA"/>
</dbReference>
<evidence type="ECO:0000313" key="1">
    <source>
        <dbReference type="EMBL" id="RCN28749.1"/>
    </source>
</evidence>
<evidence type="ECO:0000313" key="3">
    <source>
        <dbReference type="Proteomes" id="UP000252519"/>
    </source>
</evidence>
<dbReference type="Gene3D" id="1.10.1380.10">
    <property type="entry name" value="Neutral endopeptidase , domain2"/>
    <property type="match status" value="1"/>
</dbReference>
<dbReference type="Proteomes" id="UP000252519">
    <property type="component" value="Unassembled WGS sequence"/>
</dbReference>
<dbReference type="AlphaFoldDB" id="A0A368FTP5"/>
<name>A0A368FTP5_ANCCA</name>
<reference evidence="2 3" key="1">
    <citation type="submission" date="2014-10" db="EMBL/GenBank/DDBJ databases">
        <title>Draft genome of the hookworm Ancylostoma caninum.</title>
        <authorList>
            <person name="Mitreva M."/>
        </authorList>
    </citation>
    <scope>NUCLEOTIDE SEQUENCE [LARGE SCALE GENOMIC DNA]</scope>
    <source>
        <strain evidence="2 3">Baltimore</strain>
    </source>
</reference>
<dbReference type="OrthoDB" id="6475849at2759"/>
<dbReference type="STRING" id="29170.A0A368FTP5"/>
<organism evidence="2 3">
    <name type="scientific">Ancylostoma caninum</name>
    <name type="common">Dog hookworm</name>
    <dbReference type="NCBI Taxonomy" id="29170"/>
    <lineage>
        <taxon>Eukaryota</taxon>
        <taxon>Metazoa</taxon>
        <taxon>Ecdysozoa</taxon>
        <taxon>Nematoda</taxon>
        <taxon>Chromadorea</taxon>
        <taxon>Rhabditida</taxon>
        <taxon>Rhabditina</taxon>
        <taxon>Rhabditomorpha</taxon>
        <taxon>Strongyloidea</taxon>
        <taxon>Ancylostomatidae</taxon>
        <taxon>Ancylostomatinae</taxon>
        <taxon>Ancylostoma</taxon>
    </lineage>
</organism>
<gene>
    <name evidence="2" type="ORF">ANCCAN_18675</name>
    <name evidence="1" type="ORF">ANCCAN_25505</name>
</gene>